<dbReference type="SUPFAM" id="SSF47413">
    <property type="entry name" value="lambda repressor-like DNA-binding domains"/>
    <property type="match status" value="1"/>
</dbReference>
<dbReference type="PANTHER" id="PTHR43236">
    <property type="entry name" value="ANTITOXIN HIGA1"/>
    <property type="match status" value="1"/>
</dbReference>
<dbReference type="SMART" id="SM00530">
    <property type="entry name" value="HTH_XRE"/>
    <property type="match status" value="1"/>
</dbReference>
<name>A0ABV7XKS2_9GAMM</name>
<evidence type="ECO:0000259" key="1">
    <source>
        <dbReference type="PROSITE" id="PS50943"/>
    </source>
</evidence>
<gene>
    <name evidence="2" type="ORF">ACFONC_05390</name>
</gene>
<dbReference type="InterPro" id="IPR001387">
    <property type="entry name" value="Cro/C1-type_HTH"/>
</dbReference>
<dbReference type="InterPro" id="IPR010982">
    <property type="entry name" value="Lambda_DNA-bd_dom_sf"/>
</dbReference>
<dbReference type="RefSeq" id="WP_386742688.1">
    <property type="nucleotide sequence ID" value="NZ_JBHRYA010000003.1"/>
</dbReference>
<evidence type="ECO:0000313" key="2">
    <source>
        <dbReference type="EMBL" id="MFC3715582.1"/>
    </source>
</evidence>
<dbReference type="CDD" id="cd00093">
    <property type="entry name" value="HTH_XRE"/>
    <property type="match status" value="1"/>
</dbReference>
<dbReference type="Proteomes" id="UP001595705">
    <property type="component" value="Unassembled WGS sequence"/>
</dbReference>
<dbReference type="PANTHER" id="PTHR43236:SF1">
    <property type="entry name" value="BLL7220 PROTEIN"/>
    <property type="match status" value="1"/>
</dbReference>
<keyword evidence="3" id="KW-1185">Reference proteome</keyword>
<protein>
    <submittedName>
        <fullName evidence="2">Helix-turn-helix domain-containing protein</fullName>
    </submittedName>
</protein>
<dbReference type="Gene3D" id="1.10.260.40">
    <property type="entry name" value="lambda repressor-like DNA-binding domains"/>
    <property type="match status" value="1"/>
</dbReference>
<proteinExistence type="predicted"/>
<organism evidence="2 3">
    <name type="scientific">Luteimonas soli</name>
    <dbReference type="NCBI Taxonomy" id="1648966"/>
    <lineage>
        <taxon>Bacteria</taxon>
        <taxon>Pseudomonadati</taxon>
        <taxon>Pseudomonadota</taxon>
        <taxon>Gammaproteobacteria</taxon>
        <taxon>Lysobacterales</taxon>
        <taxon>Lysobacteraceae</taxon>
        <taxon>Luteimonas</taxon>
    </lineage>
</organism>
<dbReference type="PROSITE" id="PS50943">
    <property type="entry name" value="HTH_CROC1"/>
    <property type="match status" value="1"/>
</dbReference>
<evidence type="ECO:0000313" key="3">
    <source>
        <dbReference type="Proteomes" id="UP001595705"/>
    </source>
</evidence>
<accession>A0ABV7XKS2</accession>
<dbReference type="EMBL" id="JBHRYA010000003">
    <property type="protein sequence ID" value="MFC3715582.1"/>
    <property type="molecule type" value="Genomic_DNA"/>
</dbReference>
<reference evidence="3" key="1">
    <citation type="journal article" date="2019" name="Int. J. Syst. Evol. Microbiol.">
        <title>The Global Catalogue of Microorganisms (GCM) 10K type strain sequencing project: providing services to taxonomists for standard genome sequencing and annotation.</title>
        <authorList>
            <consortium name="The Broad Institute Genomics Platform"/>
            <consortium name="The Broad Institute Genome Sequencing Center for Infectious Disease"/>
            <person name="Wu L."/>
            <person name="Ma J."/>
        </authorList>
    </citation>
    <scope>NUCLEOTIDE SEQUENCE [LARGE SCALE GENOMIC DNA]</scope>
    <source>
        <strain evidence="3">KCTC 42441</strain>
    </source>
</reference>
<dbReference type="InterPro" id="IPR052345">
    <property type="entry name" value="Rad_response_metalloprotease"/>
</dbReference>
<sequence>MANSAAKHPVFALRLAQARKRAGLTQAELGVKAGLDPAVASPRINQYERGKHEPQLATAKRLAKALNVPAAFLYAEDELLAKLLFRWNELSLPERKALLKQAEQALGGAGRAKTSR</sequence>
<comment type="caution">
    <text evidence="2">The sequence shown here is derived from an EMBL/GenBank/DDBJ whole genome shotgun (WGS) entry which is preliminary data.</text>
</comment>
<dbReference type="Pfam" id="PF01381">
    <property type="entry name" value="HTH_3"/>
    <property type="match status" value="1"/>
</dbReference>
<feature type="domain" description="HTH cro/C1-type" evidence="1">
    <location>
        <begin position="15"/>
        <end position="73"/>
    </location>
</feature>